<dbReference type="InterPro" id="IPR036986">
    <property type="entry name" value="S4_RNA-bd_sf"/>
</dbReference>
<feature type="domain" description="Ribosomal RNA methyltransferase FtsJ" evidence="5">
    <location>
        <begin position="52"/>
        <end position="239"/>
    </location>
</feature>
<evidence type="ECO:0000256" key="3">
    <source>
        <dbReference type="PROSITE-ProRule" id="PRU00182"/>
    </source>
</evidence>
<keyword evidence="6" id="KW-0808">Transferase</keyword>
<dbReference type="Pfam" id="PF01479">
    <property type="entry name" value="S4"/>
    <property type="match status" value="1"/>
</dbReference>
<evidence type="ECO:0000259" key="5">
    <source>
        <dbReference type="Pfam" id="PF01728"/>
    </source>
</evidence>
<dbReference type="PROSITE" id="PS50889">
    <property type="entry name" value="S4"/>
    <property type="match status" value="1"/>
</dbReference>
<dbReference type="AlphaFoldDB" id="A0A516GFS9"/>
<sequence>MVRTGLARSRTLAQRLIRAGSVHVGQDTVTKASYAVAPGQHVRLTVDESHQWVGRGALKLLHALAVWGEGADPGRLQVTGRRCLDVGASTGGFTEVLLEHGAVAVTALDVGHDQLVPELANDPRVTDLPGTNIREVTPEQVGTFDLVVGDVSFISLTLVLPAVARVVRPGADLIFLVKPQFEVGREQVGRGGIVTAQSARGGALERVSDAALTLGWQVRGIERSPVRGTHGNTEYLLWLATDKAGMMSADGITARIRELLREDD</sequence>
<dbReference type="InterPro" id="IPR002942">
    <property type="entry name" value="S4_RNA-bd"/>
</dbReference>
<dbReference type="EMBL" id="CP041616">
    <property type="protein sequence ID" value="QDO90383.1"/>
    <property type="molecule type" value="Genomic_DNA"/>
</dbReference>
<reference evidence="6 7" key="1">
    <citation type="submission" date="2019-07" db="EMBL/GenBank/DDBJ databases">
        <title>complete genome sequencing of Ornithinimicrobium sp. H23M54.</title>
        <authorList>
            <person name="Bae J.-W."/>
            <person name="Lee S.-Y."/>
        </authorList>
    </citation>
    <scope>NUCLEOTIDE SEQUENCE [LARGE SCALE GENOMIC DNA]</scope>
    <source>
        <strain evidence="6 7">H23M54</strain>
    </source>
</reference>
<evidence type="ECO:0000256" key="2">
    <source>
        <dbReference type="ARBA" id="ARBA00029460"/>
    </source>
</evidence>
<dbReference type="InterPro" id="IPR004538">
    <property type="entry name" value="Hemolysin_A/TlyA"/>
</dbReference>
<dbReference type="Gene3D" id="3.10.290.10">
    <property type="entry name" value="RNA-binding S4 domain"/>
    <property type="match status" value="1"/>
</dbReference>
<dbReference type="GO" id="GO:0008168">
    <property type="term" value="F:methyltransferase activity"/>
    <property type="evidence" value="ECO:0007669"/>
    <property type="project" value="UniProtKB-KW"/>
</dbReference>
<feature type="domain" description="RNA-binding S4" evidence="4">
    <location>
        <begin position="2"/>
        <end position="41"/>
    </location>
</feature>
<dbReference type="SUPFAM" id="SSF53335">
    <property type="entry name" value="S-adenosyl-L-methionine-dependent methyltransferases"/>
    <property type="match status" value="1"/>
</dbReference>
<dbReference type="Proteomes" id="UP000315395">
    <property type="component" value="Chromosome"/>
</dbReference>
<name>A0A516GFS9_9MICO</name>
<comment type="similarity">
    <text evidence="2">Belongs to the TlyA family.</text>
</comment>
<dbReference type="PANTHER" id="PTHR32319:SF0">
    <property type="entry name" value="BACTERIAL HEMOLYSIN-LIKE PROTEIN"/>
    <property type="match status" value="1"/>
</dbReference>
<gene>
    <name evidence="6" type="ORF">FNH13_11890</name>
</gene>
<dbReference type="SUPFAM" id="SSF55174">
    <property type="entry name" value="Alpha-L RNA-binding motif"/>
    <property type="match status" value="1"/>
</dbReference>
<organism evidence="6 7">
    <name type="scientific">Ornithinimicrobium ciconiae</name>
    <dbReference type="NCBI Taxonomy" id="2594265"/>
    <lineage>
        <taxon>Bacteria</taxon>
        <taxon>Bacillati</taxon>
        <taxon>Actinomycetota</taxon>
        <taxon>Actinomycetes</taxon>
        <taxon>Micrococcales</taxon>
        <taxon>Ornithinimicrobiaceae</taxon>
        <taxon>Ornithinimicrobium</taxon>
    </lineage>
</organism>
<dbReference type="CDD" id="cd02440">
    <property type="entry name" value="AdoMet_MTases"/>
    <property type="match status" value="1"/>
</dbReference>
<dbReference type="KEGG" id="orz:FNH13_11890"/>
<proteinExistence type="inferred from homology"/>
<dbReference type="Gene3D" id="3.40.50.150">
    <property type="entry name" value="Vaccinia Virus protein VP39"/>
    <property type="match status" value="1"/>
</dbReference>
<dbReference type="InterPro" id="IPR047048">
    <property type="entry name" value="TlyA"/>
</dbReference>
<dbReference type="PIRSF" id="PIRSF005578">
    <property type="entry name" value="TlyA"/>
    <property type="match status" value="1"/>
</dbReference>
<dbReference type="Pfam" id="PF01728">
    <property type="entry name" value="FtsJ"/>
    <property type="match status" value="1"/>
</dbReference>
<dbReference type="GO" id="GO:0032259">
    <property type="term" value="P:methylation"/>
    <property type="evidence" value="ECO:0007669"/>
    <property type="project" value="UniProtKB-KW"/>
</dbReference>
<dbReference type="InterPro" id="IPR002877">
    <property type="entry name" value="RNA_MeTrfase_FtsJ_dom"/>
</dbReference>
<evidence type="ECO:0000313" key="6">
    <source>
        <dbReference type="EMBL" id="QDO90383.1"/>
    </source>
</evidence>
<dbReference type="PANTHER" id="PTHR32319">
    <property type="entry name" value="BACTERIAL HEMOLYSIN-LIKE PROTEIN"/>
    <property type="match status" value="1"/>
</dbReference>
<evidence type="ECO:0000256" key="1">
    <source>
        <dbReference type="ARBA" id="ARBA00022884"/>
    </source>
</evidence>
<dbReference type="CDD" id="cd00165">
    <property type="entry name" value="S4"/>
    <property type="match status" value="1"/>
</dbReference>
<keyword evidence="1 3" id="KW-0694">RNA-binding</keyword>
<evidence type="ECO:0000259" key="4">
    <source>
        <dbReference type="Pfam" id="PF01479"/>
    </source>
</evidence>
<dbReference type="InterPro" id="IPR029063">
    <property type="entry name" value="SAM-dependent_MTases_sf"/>
</dbReference>
<evidence type="ECO:0000313" key="7">
    <source>
        <dbReference type="Proteomes" id="UP000315395"/>
    </source>
</evidence>
<dbReference type="OrthoDB" id="9784736at2"/>
<accession>A0A516GFS9</accession>
<keyword evidence="6" id="KW-0489">Methyltransferase</keyword>
<keyword evidence="7" id="KW-1185">Reference proteome</keyword>
<dbReference type="GO" id="GO:0003723">
    <property type="term" value="F:RNA binding"/>
    <property type="evidence" value="ECO:0007669"/>
    <property type="project" value="UniProtKB-KW"/>
</dbReference>
<protein>
    <submittedName>
        <fullName evidence="6">TlyA family RNA methyltransferase</fullName>
    </submittedName>
</protein>